<dbReference type="GO" id="GO:0007548">
    <property type="term" value="P:sex differentiation"/>
    <property type="evidence" value="ECO:0007669"/>
    <property type="project" value="TreeGrafter"/>
</dbReference>
<evidence type="ECO:0000256" key="5">
    <source>
        <dbReference type="PROSITE-ProRule" id="PRU00070"/>
    </source>
</evidence>
<evidence type="ECO:0000256" key="2">
    <source>
        <dbReference type="ARBA" id="ARBA00022833"/>
    </source>
</evidence>
<dbReference type="PROSITE" id="PS50809">
    <property type="entry name" value="DM_2"/>
    <property type="match status" value="1"/>
</dbReference>
<comment type="subcellular location">
    <subcellularLocation>
        <location evidence="5">Nucleus</location>
    </subcellularLocation>
</comment>
<dbReference type="GO" id="GO:0046872">
    <property type="term" value="F:metal ion binding"/>
    <property type="evidence" value="ECO:0007669"/>
    <property type="project" value="UniProtKB-KW"/>
</dbReference>
<keyword evidence="4 5" id="KW-0539">Nucleus</keyword>
<dbReference type="AlphaFoldDB" id="A0A4C1SQ86"/>
<organism evidence="7 8">
    <name type="scientific">Eumeta variegata</name>
    <name type="common">Bagworm moth</name>
    <name type="synonym">Eumeta japonica</name>
    <dbReference type="NCBI Taxonomy" id="151549"/>
    <lineage>
        <taxon>Eukaryota</taxon>
        <taxon>Metazoa</taxon>
        <taxon>Ecdysozoa</taxon>
        <taxon>Arthropoda</taxon>
        <taxon>Hexapoda</taxon>
        <taxon>Insecta</taxon>
        <taxon>Pterygota</taxon>
        <taxon>Neoptera</taxon>
        <taxon>Endopterygota</taxon>
        <taxon>Lepidoptera</taxon>
        <taxon>Glossata</taxon>
        <taxon>Ditrysia</taxon>
        <taxon>Tineoidea</taxon>
        <taxon>Psychidae</taxon>
        <taxon>Oiketicinae</taxon>
        <taxon>Eumeta</taxon>
    </lineage>
</organism>
<evidence type="ECO:0000256" key="1">
    <source>
        <dbReference type="ARBA" id="ARBA00022723"/>
    </source>
</evidence>
<evidence type="ECO:0000259" key="6">
    <source>
        <dbReference type="PROSITE" id="PS50809"/>
    </source>
</evidence>
<evidence type="ECO:0000313" key="8">
    <source>
        <dbReference type="Proteomes" id="UP000299102"/>
    </source>
</evidence>
<keyword evidence="8" id="KW-1185">Reference proteome</keyword>
<dbReference type="PROSITE" id="PS40000">
    <property type="entry name" value="DM_1"/>
    <property type="match status" value="1"/>
</dbReference>
<dbReference type="InterPro" id="IPR036407">
    <property type="entry name" value="DM_DNA-bd_sf"/>
</dbReference>
<keyword evidence="3 5" id="KW-0238">DNA-binding</keyword>
<dbReference type="OrthoDB" id="6162476at2759"/>
<accession>A0A4C1SQ86</accession>
<dbReference type="STRING" id="151549.A0A4C1SQ86"/>
<dbReference type="InterPro" id="IPR001275">
    <property type="entry name" value="DM_DNA-bd"/>
</dbReference>
<dbReference type="GO" id="GO:0000978">
    <property type="term" value="F:RNA polymerase II cis-regulatory region sequence-specific DNA binding"/>
    <property type="evidence" value="ECO:0007669"/>
    <property type="project" value="TreeGrafter"/>
</dbReference>
<name>A0A4C1SQ86_EUMVA</name>
<dbReference type="InterPro" id="IPR026607">
    <property type="entry name" value="DMRT"/>
</dbReference>
<evidence type="ECO:0000256" key="3">
    <source>
        <dbReference type="ARBA" id="ARBA00023125"/>
    </source>
</evidence>
<dbReference type="GO" id="GO:0000981">
    <property type="term" value="F:DNA-binding transcription factor activity, RNA polymerase II-specific"/>
    <property type="evidence" value="ECO:0007669"/>
    <property type="project" value="TreeGrafter"/>
</dbReference>
<dbReference type="Gene3D" id="4.10.1040.10">
    <property type="entry name" value="DM DNA-binding domain"/>
    <property type="match status" value="1"/>
</dbReference>
<protein>
    <submittedName>
        <fullName evidence="7">Doublesex and mab-3 related transcription factor 1</fullName>
    </submittedName>
</protein>
<dbReference type="GO" id="GO:0005634">
    <property type="term" value="C:nucleus"/>
    <property type="evidence" value="ECO:0007669"/>
    <property type="project" value="UniProtKB-SubCell"/>
</dbReference>
<dbReference type="PANTHER" id="PTHR12322">
    <property type="entry name" value="DOUBLESEX AND MAB-3 RELATED TRANSCRIPTION FACTOR DMRT"/>
    <property type="match status" value="1"/>
</dbReference>
<comment type="caution">
    <text evidence="7">The sequence shown here is derived from an EMBL/GenBank/DDBJ whole genome shotgun (WGS) entry which is preliminary data.</text>
</comment>
<reference evidence="7 8" key="1">
    <citation type="journal article" date="2019" name="Commun. Biol.">
        <title>The bagworm genome reveals a unique fibroin gene that provides high tensile strength.</title>
        <authorList>
            <person name="Kono N."/>
            <person name="Nakamura H."/>
            <person name="Ohtoshi R."/>
            <person name="Tomita M."/>
            <person name="Numata K."/>
            <person name="Arakawa K."/>
        </authorList>
    </citation>
    <scope>NUCLEOTIDE SEQUENCE [LARGE SCALE GENOMIC DNA]</scope>
</reference>
<dbReference type="SUPFAM" id="SSF82927">
    <property type="entry name" value="Cysteine-rich DNA binding domain, (DM domain)"/>
    <property type="match status" value="1"/>
</dbReference>
<dbReference type="FunFam" id="4.10.1040.10:FF:000001">
    <property type="entry name" value="doublesex- and mab-3-related transcription factor 1"/>
    <property type="match status" value="1"/>
</dbReference>
<keyword evidence="2 5" id="KW-0862">Zinc</keyword>
<evidence type="ECO:0000256" key="4">
    <source>
        <dbReference type="ARBA" id="ARBA00023242"/>
    </source>
</evidence>
<evidence type="ECO:0000313" key="7">
    <source>
        <dbReference type="EMBL" id="GBP04292.1"/>
    </source>
</evidence>
<gene>
    <name evidence="7" type="primary">DMRT1</name>
    <name evidence="7" type="ORF">EVAR_6510_1</name>
</gene>
<dbReference type="SMART" id="SM00301">
    <property type="entry name" value="DM"/>
    <property type="match status" value="1"/>
</dbReference>
<sequence length="184" mass="20907">MLSGGRVRVPKCARCRNHGLISSLRGHKKACAYRHCQCPKCGLIKERQRIMAAQTERAVILFNSCRAKPRRRLMQSLRLFKQVARVCLRAAPPDEASIALRATHRHLRARARRGTPSSLRPGAIIHRRNRTMDILTLFVIQFMTKRNQLTFSLLSDMRALVRAVTHLRRLGGDGPRAAGRGRSR</sequence>
<dbReference type="Proteomes" id="UP000299102">
    <property type="component" value="Unassembled WGS sequence"/>
</dbReference>
<dbReference type="Pfam" id="PF00751">
    <property type="entry name" value="DM"/>
    <property type="match status" value="1"/>
</dbReference>
<dbReference type="PANTHER" id="PTHR12322:SF121">
    <property type="entry name" value="DOUBLESEX-MAB RELATED 93B"/>
    <property type="match status" value="1"/>
</dbReference>
<feature type="DNA-binding region" description="DM" evidence="5">
    <location>
        <begin position="12"/>
        <end position="71"/>
    </location>
</feature>
<feature type="domain" description="DM" evidence="6">
    <location>
        <begin position="12"/>
        <end position="71"/>
    </location>
</feature>
<proteinExistence type="predicted"/>
<dbReference type="EMBL" id="BGZK01000013">
    <property type="protein sequence ID" value="GBP04292.1"/>
    <property type="molecule type" value="Genomic_DNA"/>
</dbReference>
<keyword evidence="1 5" id="KW-0479">Metal-binding</keyword>